<keyword evidence="3" id="KW-1185">Reference proteome</keyword>
<dbReference type="Proteomes" id="UP000035721">
    <property type="component" value="Unassembled WGS sequence"/>
</dbReference>
<comment type="caution">
    <text evidence="2">The sequence shown here is derived from an EMBL/GenBank/DDBJ whole genome shotgun (WGS) entry which is preliminary data.</text>
</comment>
<dbReference type="STRING" id="1194083.BN12_100001"/>
<keyword evidence="1" id="KW-0812">Transmembrane</keyword>
<name>A0A077LTX3_9MICO</name>
<keyword evidence="1" id="KW-0472">Membrane</keyword>
<accession>A0A077LTX3</accession>
<protein>
    <submittedName>
        <fullName evidence="2">Putative secreted protein</fullName>
    </submittedName>
</protein>
<evidence type="ECO:0000313" key="2">
    <source>
        <dbReference type="EMBL" id="CCH75972.1"/>
    </source>
</evidence>
<evidence type="ECO:0000313" key="3">
    <source>
        <dbReference type="Proteomes" id="UP000035721"/>
    </source>
</evidence>
<proteinExistence type="predicted"/>
<reference evidence="2 3" key="1">
    <citation type="journal article" date="2013" name="ISME J.">
        <title>A metabolic model for members of the genus Tetrasphaera involved in enhanced biological phosphorus removal.</title>
        <authorList>
            <person name="Kristiansen R."/>
            <person name="Nguyen H.T.T."/>
            <person name="Saunders A.M."/>
            <person name="Nielsen J.L."/>
            <person name="Wimmer R."/>
            <person name="Le V.Q."/>
            <person name="McIlroy S.J."/>
            <person name="Petrovski S."/>
            <person name="Seviour R.J."/>
            <person name="Calteau A."/>
            <person name="Nielsen K.L."/>
            <person name="Nielsen P.H."/>
        </authorList>
    </citation>
    <scope>NUCLEOTIDE SEQUENCE [LARGE SCALE GENOMIC DNA]</scope>
    <source>
        <strain evidence="2 3">T1-X7</strain>
    </source>
</reference>
<dbReference type="EMBL" id="CAJB01000002">
    <property type="protein sequence ID" value="CCH75972.1"/>
    <property type="molecule type" value="Genomic_DNA"/>
</dbReference>
<evidence type="ECO:0000256" key="1">
    <source>
        <dbReference type="SAM" id="Phobius"/>
    </source>
</evidence>
<sequence length="194" mass="20999">MTDTGMILVLVLVVLVLIAWQLTYNASRLDRLHTRVEGALSALDAQLVRRAEATLELANSGELDPASSLLLASAASESLERQTDHALADDLLDGLSFAGREAVESDLSEALGVALTPSVVAELRDRDGVGAAALTRVVAAGRRVQLARRFHNNLALDARRVRRKRAVRWFRLAGHATMPQTVEFDDALPPTLES</sequence>
<gene>
    <name evidence="2" type="ORF">BN12_100001</name>
</gene>
<organism evidence="2 3">
    <name type="scientific">Nostocoides japonicum T1-X7</name>
    <dbReference type="NCBI Taxonomy" id="1194083"/>
    <lineage>
        <taxon>Bacteria</taxon>
        <taxon>Bacillati</taxon>
        <taxon>Actinomycetota</taxon>
        <taxon>Actinomycetes</taxon>
        <taxon>Micrococcales</taxon>
        <taxon>Intrasporangiaceae</taxon>
        <taxon>Nostocoides</taxon>
    </lineage>
</organism>
<dbReference type="RefSeq" id="WP_048549864.1">
    <property type="nucleotide sequence ID" value="NZ_HF570958.1"/>
</dbReference>
<keyword evidence="1" id="KW-1133">Transmembrane helix</keyword>
<dbReference type="AlphaFoldDB" id="A0A077LTX3"/>
<feature type="transmembrane region" description="Helical" evidence="1">
    <location>
        <begin position="6"/>
        <end position="24"/>
    </location>
</feature>